<dbReference type="OrthoDB" id="1160937at2"/>
<comment type="caution">
    <text evidence="1">The sequence shown here is derived from an EMBL/GenBank/DDBJ whole genome shotgun (WGS) entry which is preliminary data.</text>
</comment>
<reference evidence="1 2" key="1">
    <citation type="submission" date="2016-01" db="EMBL/GenBank/DDBJ databases">
        <title>The draft genome sequence of Aquimarina sp. RZW4-3-2.</title>
        <authorList>
            <person name="Wang Y."/>
        </authorList>
    </citation>
    <scope>NUCLEOTIDE SEQUENCE [LARGE SCALE GENOMIC DNA]</scope>
    <source>
        <strain evidence="1 2">RZW4-3-2</strain>
    </source>
</reference>
<dbReference type="RefSeq" id="WP_066313413.1">
    <property type="nucleotide sequence ID" value="NZ_LQRT01000010.1"/>
</dbReference>
<proteinExistence type="predicted"/>
<keyword evidence="2" id="KW-1185">Reference proteome</keyword>
<name>A0A163B0D3_9FLAO</name>
<sequence length="182" mass="21263">MGANHNIKRYGELWPDYRIEHGLKILEQLKQWIVISGGWAWHFMSEHNHTEYKHAHDHKDIDIFVNPKHVPQVMSVLLEQGFQKVWTRYDYLPSQENFRRYEKIDWLESGKQIRITIDFFESASVETITVNGWTIVAPKTLLGYYSSIHSSDKCWAVKAASKLLNQGKDPVGNTLLSKKPLK</sequence>
<protein>
    <recommendedName>
        <fullName evidence="3">Aminoglycoside adenylyltransferase</fullName>
    </recommendedName>
</protein>
<dbReference type="AlphaFoldDB" id="A0A163B0D3"/>
<dbReference type="Proteomes" id="UP000076715">
    <property type="component" value="Unassembled WGS sequence"/>
</dbReference>
<gene>
    <name evidence="1" type="ORF">AWE51_24400</name>
</gene>
<accession>A0A163B0D3</accession>
<dbReference type="Gene3D" id="3.30.460.40">
    <property type="match status" value="1"/>
</dbReference>
<organism evidence="1 2">
    <name type="scientific">Aquimarina aggregata</name>
    <dbReference type="NCBI Taxonomy" id="1642818"/>
    <lineage>
        <taxon>Bacteria</taxon>
        <taxon>Pseudomonadati</taxon>
        <taxon>Bacteroidota</taxon>
        <taxon>Flavobacteriia</taxon>
        <taxon>Flavobacteriales</taxon>
        <taxon>Flavobacteriaceae</taxon>
        <taxon>Aquimarina</taxon>
    </lineage>
</organism>
<evidence type="ECO:0000313" key="1">
    <source>
        <dbReference type="EMBL" id="KZS40945.1"/>
    </source>
</evidence>
<dbReference type="EMBL" id="LQRT01000010">
    <property type="protein sequence ID" value="KZS40945.1"/>
    <property type="molecule type" value="Genomic_DNA"/>
</dbReference>
<evidence type="ECO:0008006" key="3">
    <source>
        <dbReference type="Google" id="ProtNLM"/>
    </source>
</evidence>
<dbReference type="STRING" id="1642818.AWE51_24400"/>
<evidence type="ECO:0000313" key="2">
    <source>
        <dbReference type="Proteomes" id="UP000076715"/>
    </source>
</evidence>